<accession>A0A433JGA1</accession>
<sequence>MNLYQEIYAACKDKNSDLLNAMVNRQIELLIQTSLSFNKKLLDAPKPASLHWTAAAQLAYEGDEESLDFLKQYDIEHSQIFRGYAKQKNYAKIAKRSDAELKDWIACGFAEAGDHESVEFYRTHYKSNPSLIACGYVEGGYHSEAEAYIALHHVSPSLLARNHARKGNDEWVKHYENNYANHIFLPHIILGALEGNNFMLAAQYYAKQKISMPELVKLYKQAHPDTSGEEVKEFEELIQRFAHQEHSSKFFHKKTDKKQEVASFHNPSII</sequence>
<dbReference type="AlphaFoldDB" id="A0A433JGA1"/>
<proteinExistence type="predicted"/>
<evidence type="ECO:0000313" key="1">
    <source>
        <dbReference type="EMBL" id="RUQ78848.1"/>
    </source>
</evidence>
<reference evidence="1 2" key="1">
    <citation type="submission" date="2018-12" db="EMBL/GenBank/DDBJ databases">
        <title>Legionella sp,whole genome shotgun sequence.</title>
        <authorList>
            <person name="Wu H."/>
        </authorList>
    </citation>
    <scope>NUCLEOTIDE SEQUENCE [LARGE SCALE GENOMIC DNA]</scope>
    <source>
        <strain evidence="2">km714</strain>
    </source>
</reference>
<keyword evidence="2" id="KW-1185">Reference proteome</keyword>
<comment type="caution">
    <text evidence="1">The sequence shown here is derived from an EMBL/GenBank/DDBJ whole genome shotgun (WGS) entry which is preliminary data.</text>
</comment>
<dbReference type="OrthoDB" id="5652468at2"/>
<dbReference type="RefSeq" id="WP_126954985.1">
    <property type="nucleotide sequence ID" value="NZ_RZGR01000059.1"/>
</dbReference>
<organism evidence="1 2">
    <name type="scientific">Legionella septentrionalis</name>
    <dbReference type="NCBI Taxonomy" id="2498109"/>
    <lineage>
        <taxon>Bacteria</taxon>
        <taxon>Pseudomonadati</taxon>
        <taxon>Pseudomonadota</taxon>
        <taxon>Gammaproteobacteria</taxon>
        <taxon>Legionellales</taxon>
        <taxon>Legionellaceae</taxon>
        <taxon>Legionella</taxon>
    </lineage>
</organism>
<dbReference type="EMBL" id="RZGR01000059">
    <property type="protein sequence ID" value="RUQ78848.1"/>
    <property type="molecule type" value="Genomic_DNA"/>
</dbReference>
<name>A0A433JGA1_9GAMM</name>
<evidence type="ECO:0000313" key="2">
    <source>
        <dbReference type="Proteomes" id="UP000288012"/>
    </source>
</evidence>
<gene>
    <name evidence="1" type="ORF">EKM59_11610</name>
</gene>
<protein>
    <submittedName>
        <fullName evidence="1">Uncharacterized protein</fullName>
    </submittedName>
</protein>
<dbReference type="Proteomes" id="UP000288012">
    <property type="component" value="Unassembled WGS sequence"/>
</dbReference>